<accession>A0A8J1Y5D6</accession>
<dbReference type="AlphaFoldDB" id="A0A8J1Y5D6"/>
<dbReference type="Pfam" id="PF00240">
    <property type="entry name" value="ubiquitin"/>
    <property type="match status" value="2"/>
</dbReference>
<sequence>MASPAIDVYVKLPSGRVISADFLPTDQVKAVYKHVAEEEGVNIARVQLKYQGKILKQSHALGYLGVCKETILKAEIISVKNLNLFVKDKEGCVTPISINNCEYVSDIKEKIEVATGCSALKQILKKSGCILNKDNMTVTESGLKDEDIIALEVKDTAPVKHNNKPDTVDEALDEQKKEEVISSFDAGGRNVEVVFCFDTTGSMYSCLTQVRAKVRESVTRLLHDIPNIRIGIIAMGDYCDQESSYVIKMEDLTQDSDLLVNFVKDVPSSGGGDSPECYEWALRKAQTFDWAEDSAKALVMIGDCLPHPVSYTDQHINWHTELDVLAGMGVKVYGVQALNVSESTPFYEELAERSGGAYINFSNFGIITDMFLAVCYNESSPEQLQAYCQEVEDQGRMTDETKQMFTKLEETQEEKKVKKKEKPKRHIKEPWWDPQLDTNSTPQYCYDAEKDHWASAGSKHKTSSSKVTKKLSLSSPSTESPVTSYPTTKSKKTFWQRLSIKNLLSKKRT</sequence>
<keyword evidence="6" id="KW-1185">Reference proteome</keyword>
<dbReference type="InterPro" id="IPR036465">
    <property type="entry name" value="vWFA_dom_sf"/>
</dbReference>
<dbReference type="EMBL" id="CAIIXF020000007">
    <property type="protein sequence ID" value="CAH1788714.1"/>
    <property type="molecule type" value="Genomic_DNA"/>
</dbReference>
<feature type="compositionally biased region" description="Low complexity" evidence="4">
    <location>
        <begin position="470"/>
        <end position="488"/>
    </location>
</feature>
<dbReference type="PROSITE" id="PS50053">
    <property type="entry name" value="UBIQUITIN_2"/>
    <property type="match status" value="2"/>
</dbReference>
<dbReference type="SUPFAM" id="SSF53300">
    <property type="entry name" value="vWA-like"/>
    <property type="match status" value="1"/>
</dbReference>
<evidence type="ECO:0000256" key="4">
    <source>
        <dbReference type="SAM" id="MobiDB-lite"/>
    </source>
</evidence>
<dbReference type="InterPro" id="IPR056861">
    <property type="entry name" value="HMCN1-like_VWA"/>
</dbReference>
<dbReference type="OrthoDB" id="20889at2759"/>
<dbReference type="Gene3D" id="3.40.50.410">
    <property type="entry name" value="von Willebrand factor, type A domain"/>
    <property type="match status" value="1"/>
</dbReference>
<feature type="region of interest" description="Disordered" evidence="4">
    <location>
        <begin position="456"/>
        <end position="490"/>
    </location>
</feature>
<proteinExistence type="predicted"/>
<keyword evidence="3" id="KW-0732">Signal</keyword>
<reference evidence="5" key="1">
    <citation type="submission" date="2022-03" db="EMBL/GenBank/DDBJ databases">
        <authorList>
            <person name="Martin C."/>
        </authorList>
    </citation>
    <scope>NUCLEOTIDE SEQUENCE</scope>
</reference>
<evidence type="ECO:0000313" key="6">
    <source>
        <dbReference type="Proteomes" id="UP000749559"/>
    </source>
</evidence>
<evidence type="ECO:0000313" key="5">
    <source>
        <dbReference type="EMBL" id="CAH1788714.1"/>
    </source>
</evidence>
<dbReference type="InterPro" id="IPR029071">
    <property type="entry name" value="Ubiquitin-like_domsf"/>
</dbReference>
<dbReference type="PANTHER" id="PTHR47824">
    <property type="entry name" value="UBIQUITIN-LIKE DOMAIN-CONTAINING PROTEIN"/>
    <property type="match status" value="1"/>
</dbReference>
<dbReference type="CDD" id="cd00198">
    <property type="entry name" value="vWFA"/>
    <property type="match status" value="1"/>
</dbReference>
<evidence type="ECO:0000256" key="1">
    <source>
        <dbReference type="ARBA" id="ARBA00004613"/>
    </source>
</evidence>
<evidence type="ECO:0000256" key="2">
    <source>
        <dbReference type="ARBA" id="ARBA00022525"/>
    </source>
</evidence>
<comment type="subcellular location">
    <subcellularLocation>
        <location evidence="1">Secreted</location>
    </subcellularLocation>
</comment>
<dbReference type="CDD" id="cd17039">
    <property type="entry name" value="Ubl_ubiquitin_like"/>
    <property type="match status" value="2"/>
</dbReference>
<organism evidence="5 6">
    <name type="scientific">Owenia fusiformis</name>
    <name type="common">Polychaete worm</name>
    <dbReference type="NCBI Taxonomy" id="6347"/>
    <lineage>
        <taxon>Eukaryota</taxon>
        <taxon>Metazoa</taxon>
        <taxon>Spiralia</taxon>
        <taxon>Lophotrochozoa</taxon>
        <taxon>Annelida</taxon>
        <taxon>Polychaeta</taxon>
        <taxon>Sedentaria</taxon>
        <taxon>Canalipalpata</taxon>
        <taxon>Sabellida</taxon>
        <taxon>Oweniida</taxon>
        <taxon>Oweniidae</taxon>
        <taxon>Owenia</taxon>
    </lineage>
</organism>
<protein>
    <submittedName>
        <fullName evidence="5">Uncharacterized protein</fullName>
    </submittedName>
</protein>
<dbReference type="InterPro" id="IPR000626">
    <property type="entry name" value="Ubiquitin-like_dom"/>
</dbReference>
<dbReference type="PANTHER" id="PTHR47824:SF3">
    <property type="entry name" value="UBIQUITIN-LIKE DOMAIN-CONTAINING PROTEIN"/>
    <property type="match status" value="1"/>
</dbReference>
<gene>
    <name evidence="5" type="ORF">OFUS_LOCUS14192</name>
</gene>
<dbReference type="SMART" id="SM00213">
    <property type="entry name" value="UBQ"/>
    <property type="match status" value="2"/>
</dbReference>
<dbReference type="SUPFAM" id="SSF54236">
    <property type="entry name" value="Ubiquitin-like"/>
    <property type="match status" value="2"/>
</dbReference>
<feature type="compositionally biased region" description="Basic residues" evidence="4">
    <location>
        <begin position="458"/>
        <end position="469"/>
    </location>
</feature>
<keyword evidence="2" id="KW-0964">Secreted</keyword>
<name>A0A8J1Y5D6_OWEFU</name>
<dbReference type="Proteomes" id="UP000749559">
    <property type="component" value="Unassembled WGS sequence"/>
</dbReference>
<evidence type="ECO:0000256" key="3">
    <source>
        <dbReference type="ARBA" id="ARBA00022729"/>
    </source>
</evidence>
<dbReference type="Gene3D" id="3.10.20.90">
    <property type="entry name" value="Phosphatidylinositol 3-kinase Catalytic Subunit, Chain A, domain 1"/>
    <property type="match status" value="2"/>
</dbReference>
<comment type="caution">
    <text evidence="5">The sequence shown here is derived from an EMBL/GenBank/DDBJ whole genome shotgun (WGS) entry which is preliminary data.</text>
</comment>
<dbReference type="Pfam" id="PF25106">
    <property type="entry name" value="VWA_4"/>
    <property type="match status" value="1"/>
</dbReference>